<dbReference type="PANTHER" id="PTHR43663:SF2">
    <property type="entry name" value="CHROMATE TRANSPORT PROTEIN-RELATED"/>
    <property type="match status" value="1"/>
</dbReference>
<reference evidence="9" key="1">
    <citation type="submission" date="2017-04" db="EMBL/GenBank/DDBJ databases">
        <authorList>
            <person name="Varghese N."/>
            <person name="Submissions S."/>
        </authorList>
    </citation>
    <scope>NUCLEOTIDE SEQUENCE [LARGE SCALE GENOMIC DNA]</scope>
    <source>
        <strain evidence="9">DSM 20463</strain>
    </source>
</reference>
<dbReference type="GO" id="GO:0015109">
    <property type="term" value="F:chromate transmembrane transporter activity"/>
    <property type="evidence" value="ECO:0007669"/>
    <property type="project" value="InterPro"/>
</dbReference>
<keyword evidence="4 7" id="KW-0812">Transmembrane</keyword>
<dbReference type="GO" id="GO:0005886">
    <property type="term" value="C:plasma membrane"/>
    <property type="evidence" value="ECO:0007669"/>
    <property type="project" value="UniProtKB-SubCell"/>
</dbReference>
<feature type="transmembrane region" description="Helical" evidence="7">
    <location>
        <begin position="163"/>
        <end position="179"/>
    </location>
</feature>
<evidence type="ECO:0000256" key="4">
    <source>
        <dbReference type="ARBA" id="ARBA00022692"/>
    </source>
</evidence>
<name>A0A1W1V3L7_PEPAS</name>
<keyword evidence="5 7" id="KW-1133">Transmembrane helix</keyword>
<organism evidence="8 9">
    <name type="scientific">Peptoniphilus asaccharolyticus DSM 20463</name>
    <dbReference type="NCBI Taxonomy" id="573058"/>
    <lineage>
        <taxon>Bacteria</taxon>
        <taxon>Bacillati</taxon>
        <taxon>Bacillota</taxon>
        <taxon>Tissierellia</taxon>
        <taxon>Tissierellales</taxon>
        <taxon>Peptoniphilaceae</taxon>
        <taxon>Peptoniphilus</taxon>
    </lineage>
</organism>
<protein>
    <submittedName>
        <fullName evidence="8">Chromate transporter</fullName>
    </submittedName>
</protein>
<feature type="transmembrane region" description="Helical" evidence="7">
    <location>
        <begin position="141"/>
        <end position="157"/>
    </location>
</feature>
<keyword evidence="9" id="KW-1185">Reference proteome</keyword>
<comment type="subcellular location">
    <subcellularLocation>
        <location evidence="1">Cell membrane</location>
        <topology evidence="1">Multi-pass membrane protein</topology>
    </subcellularLocation>
</comment>
<dbReference type="Pfam" id="PF02417">
    <property type="entry name" value="Chromate_transp"/>
    <property type="match status" value="1"/>
</dbReference>
<dbReference type="EMBL" id="FWWR01000009">
    <property type="protein sequence ID" value="SMB87885.1"/>
    <property type="molecule type" value="Genomic_DNA"/>
</dbReference>
<dbReference type="Proteomes" id="UP000192368">
    <property type="component" value="Unassembled WGS sequence"/>
</dbReference>
<feature type="transmembrane region" description="Helical" evidence="7">
    <location>
        <begin position="50"/>
        <end position="68"/>
    </location>
</feature>
<dbReference type="PANTHER" id="PTHR43663">
    <property type="entry name" value="CHROMATE TRANSPORT PROTEIN-RELATED"/>
    <property type="match status" value="1"/>
</dbReference>
<keyword evidence="6 7" id="KW-0472">Membrane</keyword>
<evidence type="ECO:0000313" key="8">
    <source>
        <dbReference type="EMBL" id="SMB87885.1"/>
    </source>
</evidence>
<keyword evidence="3" id="KW-1003">Cell membrane</keyword>
<dbReference type="AlphaFoldDB" id="A0A1W1V3L7"/>
<evidence type="ECO:0000256" key="5">
    <source>
        <dbReference type="ARBA" id="ARBA00022989"/>
    </source>
</evidence>
<accession>A0A1W1V3L7</accession>
<gene>
    <name evidence="8" type="ORF">SAMN00017477_1282</name>
</gene>
<evidence type="ECO:0000256" key="3">
    <source>
        <dbReference type="ARBA" id="ARBA00022475"/>
    </source>
</evidence>
<evidence type="ECO:0000256" key="1">
    <source>
        <dbReference type="ARBA" id="ARBA00004651"/>
    </source>
</evidence>
<evidence type="ECO:0000256" key="2">
    <source>
        <dbReference type="ARBA" id="ARBA00005262"/>
    </source>
</evidence>
<proteinExistence type="inferred from homology"/>
<comment type="similarity">
    <text evidence="2">Belongs to the chromate ion transporter (CHR) (TC 2.A.51) family.</text>
</comment>
<dbReference type="InterPro" id="IPR052518">
    <property type="entry name" value="CHR_Transporter"/>
</dbReference>
<evidence type="ECO:0000313" key="9">
    <source>
        <dbReference type="Proteomes" id="UP000192368"/>
    </source>
</evidence>
<feature type="transmembrane region" description="Helical" evidence="7">
    <location>
        <begin position="107"/>
        <end position="129"/>
    </location>
</feature>
<feature type="transmembrane region" description="Helical" evidence="7">
    <location>
        <begin position="75"/>
        <end position="101"/>
    </location>
</feature>
<dbReference type="InterPro" id="IPR003370">
    <property type="entry name" value="Chromate_transpt"/>
</dbReference>
<dbReference type="STRING" id="573058.SAMN00017477_1282"/>
<evidence type="ECO:0000256" key="6">
    <source>
        <dbReference type="ARBA" id="ARBA00023136"/>
    </source>
</evidence>
<sequence length="184" mass="20443">MEISLFELFKIFFKINSITFGGGYTIVPVISNEFSKNRKLLSEDEMFDIVALAQSGPGAMAISTSLLTGYKLRGFWGAVVSLVASVLPCLIILSIISSFYIQFKNNFFIRSILDGISGIICAVLLLTVYEMGKNATKKYKYFSSIIIISVFVLSFIFKVDTAKLIFGSAIIAILTFYFRKGDVK</sequence>
<feature type="transmembrane region" description="Helical" evidence="7">
    <location>
        <begin position="12"/>
        <end position="30"/>
    </location>
</feature>
<evidence type="ECO:0000256" key="7">
    <source>
        <dbReference type="SAM" id="Phobius"/>
    </source>
</evidence>
<dbReference type="RefSeq" id="WP_200805966.1">
    <property type="nucleotide sequence ID" value="NZ_FWWR01000009.1"/>
</dbReference>